<keyword evidence="5" id="KW-0732">Signal</keyword>
<proteinExistence type="inferred from homology"/>
<evidence type="ECO:0000256" key="3">
    <source>
        <dbReference type="RuleBase" id="RU004335"/>
    </source>
</evidence>
<evidence type="ECO:0000256" key="2">
    <source>
        <dbReference type="ARBA" id="ARBA00022801"/>
    </source>
</evidence>
<gene>
    <name evidence="7" type="ORF">ABVK25_012036</name>
</gene>
<dbReference type="Pfam" id="PF09792">
    <property type="entry name" value="But2"/>
    <property type="match status" value="1"/>
</dbReference>
<feature type="compositionally biased region" description="Low complexity" evidence="4">
    <location>
        <begin position="358"/>
        <end position="381"/>
    </location>
</feature>
<dbReference type="PANTHER" id="PTHR39613:SF1">
    <property type="entry name" value="ANCHORED CELL WALL PROTEIN, PUTATIVE (AFU_ORTHOLOGUE AFUA_4G08960)-RELATED"/>
    <property type="match status" value="1"/>
</dbReference>
<dbReference type="InterPro" id="IPR017853">
    <property type="entry name" value="GH"/>
</dbReference>
<protein>
    <recommendedName>
        <fullName evidence="6">Ubiquitin 3 binding protein But2 C-terminal domain-containing protein</fullName>
    </recommendedName>
</protein>
<dbReference type="SUPFAM" id="SSF51445">
    <property type="entry name" value="(Trans)glycosidases"/>
    <property type="match status" value="1"/>
</dbReference>
<dbReference type="Gene3D" id="3.20.20.80">
    <property type="entry name" value="Glycosidases"/>
    <property type="match status" value="1"/>
</dbReference>
<evidence type="ECO:0000313" key="7">
    <source>
        <dbReference type="EMBL" id="KAL2045817.1"/>
    </source>
</evidence>
<evidence type="ECO:0000256" key="1">
    <source>
        <dbReference type="ARBA" id="ARBA00008773"/>
    </source>
</evidence>
<evidence type="ECO:0000256" key="4">
    <source>
        <dbReference type="SAM" id="MobiDB-lite"/>
    </source>
</evidence>
<evidence type="ECO:0000256" key="5">
    <source>
        <dbReference type="SAM" id="SignalP"/>
    </source>
</evidence>
<accession>A0ABR4AJ62</accession>
<dbReference type="InterPro" id="IPR000490">
    <property type="entry name" value="Glyco_hydro_17"/>
</dbReference>
<feature type="region of interest" description="Disordered" evidence="4">
    <location>
        <begin position="348"/>
        <end position="388"/>
    </location>
</feature>
<feature type="domain" description="Ubiquitin 3 binding protein But2 C-terminal" evidence="6">
    <location>
        <begin position="460"/>
        <end position="601"/>
    </location>
</feature>
<dbReference type="EMBL" id="JBHFEH010000136">
    <property type="protein sequence ID" value="KAL2045817.1"/>
    <property type="molecule type" value="Genomic_DNA"/>
</dbReference>
<organism evidence="7 8">
    <name type="scientific">Lepraria finkii</name>
    <dbReference type="NCBI Taxonomy" id="1340010"/>
    <lineage>
        <taxon>Eukaryota</taxon>
        <taxon>Fungi</taxon>
        <taxon>Dikarya</taxon>
        <taxon>Ascomycota</taxon>
        <taxon>Pezizomycotina</taxon>
        <taxon>Lecanoromycetes</taxon>
        <taxon>OSLEUM clade</taxon>
        <taxon>Lecanoromycetidae</taxon>
        <taxon>Lecanorales</taxon>
        <taxon>Lecanorineae</taxon>
        <taxon>Stereocaulaceae</taxon>
        <taxon>Lepraria</taxon>
    </lineage>
</organism>
<comment type="similarity">
    <text evidence="1 3">Belongs to the glycosyl hydrolase 17 family.</text>
</comment>
<feature type="signal peptide" evidence="5">
    <location>
        <begin position="1"/>
        <end position="18"/>
    </location>
</feature>
<reference evidence="7 8" key="1">
    <citation type="submission" date="2024-09" db="EMBL/GenBank/DDBJ databases">
        <title>Rethinking Asexuality: The Enigmatic Case of Functional Sexual Genes in Lepraria (Stereocaulaceae).</title>
        <authorList>
            <person name="Doellman M."/>
            <person name="Sun Y."/>
            <person name="Barcenas-Pena A."/>
            <person name="Lumbsch H.T."/>
            <person name="Grewe F."/>
        </authorList>
    </citation>
    <scope>NUCLEOTIDE SEQUENCE [LARGE SCALE GENOMIC DNA]</scope>
    <source>
        <strain evidence="7 8">Grewe 0041</strain>
    </source>
</reference>
<feature type="chain" id="PRO_5046972467" description="Ubiquitin 3 binding protein But2 C-terminal domain-containing protein" evidence="5">
    <location>
        <begin position="19"/>
        <end position="611"/>
    </location>
</feature>
<evidence type="ECO:0000259" key="6">
    <source>
        <dbReference type="Pfam" id="PF09792"/>
    </source>
</evidence>
<comment type="caution">
    <text evidence="7">The sequence shown here is derived from an EMBL/GenBank/DDBJ whole genome shotgun (WGS) entry which is preliminary data.</text>
</comment>
<keyword evidence="8" id="KW-1185">Reference proteome</keyword>
<dbReference type="Pfam" id="PF00332">
    <property type="entry name" value="Glyco_hydro_17"/>
    <property type="match status" value="1"/>
</dbReference>
<dbReference type="PANTHER" id="PTHR39613">
    <property type="entry name" value="ANCHORED CELL WALL PROTEIN, PUTATIVE (AFU_ORTHOLOGUE AFUA_4G08960)-RELATED"/>
    <property type="match status" value="1"/>
</dbReference>
<dbReference type="Proteomes" id="UP001590951">
    <property type="component" value="Unassembled WGS sequence"/>
</dbReference>
<name>A0ABR4AJ62_9LECA</name>
<sequence>MLSSTLVALAASLSVASAQVYKGFNYGATNTDNSPITESQYQNDFTTAQNLVGASGFTSARLFTSIQAGTTDTYTEAFQAAINTKTSLLLGLWGSSGEAGLSNEITALQAAIKNFGSSLTDLIVGISVGSEDLYRISPTGIENMSGIGAGPDIISNYIGQVKSAIAGTAANGKPVGHVDTWTAWVNGSNDAVIAAADFIGMDAYPYFQNTMTNPIEDGYSLFFDAYDATVSVAGGKPVWVTETGWPVSGATENQAVPSLQNAKTYWDQVGCGRLFGQVNTWWYTLQDAFPTTPSPSFGVVGTTLSDTPLYDLSCSGVSSSVSDIPSASVTAAIESATAASAQAGNVGTGQKIGSGSEAQGPNAGSASSPAGTSPAAQQQTSGTKTQAPAQVLESTALSTKGVTITSCPGGCSKESQQQTEAPTVPVATAPTTLITKTSVLPSASAVSASSCPASLSGTYEYPHLIVPVDKTRPDKAGGTSYNGTISSTISSIFNFDIPQTGSGKTCILVFLLPQRDQLTTSAFSLSGSGGFDVAQLSSPATEQTSYNTVPSVSSDLGGPESVTPGNEYVIASGSCVAGQRVSYEVTATGSLDLNYFQDFNPSPIGFYVTVC</sequence>
<keyword evidence="2" id="KW-0378">Hydrolase</keyword>
<dbReference type="InterPro" id="IPR018620">
    <property type="entry name" value="Ubiquitin3-bd_protein_But2_C"/>
</dbReference>
<evidence type="ECO:0000313" key="8">
    <source>
        <dbReference type="Proteomes" id="UP001590951"/>
    </source>
</evidence>